<reference evidence="2 3" key="1">
    <citation type="submission" date="2019-09" db="EMBL/GenBank/DDBJ databases">
        <authorList>
            <person name="Dittami M. S."/>
        </authorList>
    </citation>
    <scope>NUCLEOTIDE SEQUENCE [LARGE SCALE GENOMIC DNA]</scope>
    <source>
        <strain evidence="2">SPHINGO391</strain>
    </source>
</reference>
<gene>
    <name evidence="2" type="ORF">SPHINGO391_340002</name>
</gene>
<protein>
    <submittedName>
        <fullName evidence="2">Uncharacterized protein</fullName>
    </submittedName>
</protein>
<name>A0A5E7XZ62_9SPHN</name>
<dbReference type="AlphaFoldDB" id="A0A5E7XZ62"/>
<accession>A0A5E7XZ62</accession>
<evidence type="ECO:0000256" key="1">
    <source>
        <dbReference type="SAM" id="MobiDB-lite"/>
    </source>
</evidence>
<sequence>MSADGGGKPASQAYWNALRKLQDAWREVFNDELEAHGSRGMERFENAIGSLKQRLRQDVAGGKRLLEVLDVQPGEDIEEVLLAWADMDDLTPKQVKAAMLREVQNRGEGRFELRAVLRAVLDVLFDDARTRRPRVGSNRHWPRLLQYLRELEEDTDWSPDGRGVRLANAGGRGPVARQPQDPGLLSILIDPDYL</sequence>
<evidence type="ECO:0000313" key="2">
    <source>
        <dbReference type="EMBL" id="VVS99875.1"/>
    </source>
</evidence>
<feature type="region of interest" description="Disordered" evidence="1">
    <location>
        <begin position="162"/>
        <end position="183"/>
    </location>
</feature>
<dbReference type="Proteomes" id="UP000326857">
    <property type="component" value="Unassembled WGS sequence"/>
</dbReference>
<evidence type="ECO:0000313" key="3">
    <source>
        <dbReference type="Proteomes" id="UP000326857"/>
    </source>
</evidence>
<organism evidence="2 3">
    <name type="scientific">Sphingomonas aurantiaca</name>
    <dbReference type="NCBI Taxonomy" id="185949"/>
    <lineage>
        <taxon>Bacteria</taxon>
        <taxon>Pseudomonadati</taxon>
        <taxon>Pseudomonadota</taxon>
        <taxon>Alphaproteobacteria</taxon>
        <taxon>Sphingomonadales</taxon>
        <taxon>Sphingomonadaceae</taxon>
        <taxon>Sphingomonas</taxon>
    </lineage>
</organism>
<proteinExistence type="predicted"/>
<dbReference type="RefSeq" id="WP_151989832.1">
    <property type="nucleotide sequence ID" value="NZ_LR701527.1"/>
</dbReference>
<dbReference type="EMBL" id="CABVLI010000028">
    <property type="protein sequence ID" value="VVS99875.1"/>
    <property type="molecule type" value="Genomic_DNA"/>
</dbReference>